<organism evidence="5 6">
    <name type="scientific">Chitinophaga dinghuensis</name>
    <dbReference type="NCBI Taxonomy" id="1539050"/>
    <lineage>
        <taxon>Bacteria</taxon>
        <taxon>Pseudomonadati</taxon>
        <taxon>Bacteroidota</taxon>
        <taxon>Chitinophagia</taxon>
        <taxon>Chitinophagales</taxon>
        <taxon>Chitinophagaceae</taxon>
        <taxon>Chitinophaga</taxon>
    </lineage>
</organism>
<gene>
    <name evidence="5" type="ORF">CLV59_107306</name>
</gene>
<protein>
    <submittedName>
        <fullName evidence="5">Methyltransferase family protein</fullName>
    </submittedName>
</protein>
<keyword evidence="1 5" id="KW-0489">Methyltransferase</keyword>
<dbReference type="Gene3D" id="3.40.50.150">
    <property type="entry name" value="Vaccinia Virus protein VP39"/>
    <property type="match status" value="2"/>
</dbReference>
<dbReference type="OrthoDB" id="267914at2"/>
<accession>A0A327VU47</accession>
<dbReference type="GO" id="GO:0008757">
    <property type="term" value="F:S-adenosylmethionine-dependent methyltransferase activity"/>
    <property type="evidence" value="ECO:0007669"/>
    <property type="project" value="InterPro"/>
</dbReference>
<dbReference type="EMBL" id="QLMA01000007">
    <property type="protein sequence ID" value="RAJ77539.1"/>
    <property type="molecule type" value="Genomic_DNA"/>
</dbReference>
<keyword evidence="3" id="KW-0949">S-adenosyl-L-methionine</keyword>
<dbReference type="AlphaFoldDB" id="A0A327VU47"/>
<evidence type="ECO:0000256" key="3">
    <source>
        <dbReference type="ARBA" id="ARBA00022691"/>
    </source>
</evidence>
<evidence type="ECO:0000256" key="2">
    <source>
        <dbReference type="ARBA" id="ARBA00022679"/>
    </source>
</evidence>
<feature type="domain" description="Methyltransferase small" evidence="4">
    <location>
        <begin position="259"/>
        <end position="407"/>
    </location>
</feature>
<dbReference type="InterPro" id="IPR007848">
    <property type="entry name" value="Small_mtfrase_dom"/>
</dbReference>
<name>A0A327VU47_9BACT</name>
<comment type="caution">
    <text evidence="5">The sequence shown here is derived from an EMBL/GenBank/DDBJ whole genome shotgun (WGS) entry which is preliminary data.</text>
</comment>
<dbReference type="PANTHER" id="PTHR47816">
    <property type="entry name" value="RIBOSOMAL RNA SMALL SUBUNIT METHYLTRANSFERASE C"/>
    <property type="match status" value="1"/>
</dbReference>
<reference evidence="5 6" key="1">
    <citation type="submission" date="2018-06" db="EMBL/GenBank/DDBJ databases">
        <title>Genomic Encyclopedia of Archaeal and Bacterial Type Strains, Phase II (KMG-II): from individual species to whole genera.</title>
        <authorList>
            <person name="Goeker M."/>
        </authorList>
    </citation>
    <scope>NUCLEOTIDE SEQUENCE [LARGE SCALE GENOMIC DNA]</scope>
    <source>
        <strain evidence="5 6">DSM 29821</strain>
    </source>
</reference>
<dbReference type="SUPFAM" id="SSF53335">
    <property type="entry name" value="S-adenosyl-L-methionine-dependent methyltransferases"/>
    <property type="match status" value="2"/>
</dbReference>
<dbReference type="Proteomes" id="UP000249819">
    <property type="component" value="Unassembled WGS sequence"/>
</dbReference>
<dbReference type="CDD" id="cd02440">
    <property type="entry name" value="AdoMet_MTases"/>
    <property type="match status" value="2"/>
</dbReference>
<dbReference type="Pfam" id="PF05175">
    <property type="entry name" value="MTS"/>
    <property type="match status" value="1"/>
</dbReference>
<keyword evidence="2 5" id="KW-0808">Transferase</keyword>
<proteinExistence type="predicted"/>
<keyword evidence="6" id="KW-1185">Reference proteome</keyword>
<evidence type="ECO:0000256" key="1">
    <source>
        <dbReference type="ARBA" id="ARBA00022603"/>
    </source>
</evidence>
<dbReference type="Pfam" id="PF13489">
    <property type="entry name" value="Methyltransf_23"/>
    <property type="match status" value="1"/>
</dbReference>
<evidence type="ECO:0000313" key="5">
    <source>
        <dbReference type="EMBL" id="RAJ77539.1"/>
    </source>
</evidence>
<dbReference type="RefSeq" id="WP_111594119.1">
    <property type="nucleotide sequence ID" value="NZ_QLMA01000007.1"/>
</dbReference>
<dbReference type="GO" id="GO:0032259">
    <property type="term" value="P:methylation"/>
    <property type="evidence" value="ECO:0007669"/>
    <property type="project" value="UniProtKB-KW"/>
</dbReference>
<evidence type="ECO:0000313" key="6">
    <source>
        <dbReference type="Proteomes" id="UP000249819"/>
    </source>
</evidence>
<dbReference type="InterPro" id="IPR046977">
    <property type="entry name" value="RsmC/RlmG"/>
</dbReference>
<sequence>MATDSMSFNHDNFNQFLHQSDEKTVIINSILKIIGQESWQSCLEIGVGTDPVFSRNLRHLFQEYTIVEKDTEKLQLPDNVTLITSAWEDVQLEKKFDVIIASHVFYYLQQKRNAIDKMLECLTPNGILIIVVNGQEEDYGPLKEFFYQNIQRDYHPTYPQIANALTGIPHITFTIPAAIHYEDYDTLYQSLSLFFDQYPVPYSLHKHSIINYLKQTLNGQPFKVYQKVIVCRRKFAPWRYLLDHPDYEIPVRDIRLSVWDGVFSPDEQLTRSTPFLLNFLPDMQEKSVLDIGCGSGILSILAGKQGAAKVVAADISAKAVSNTMMNITVHHLEDKITTVQSDLFDNISGKYDYIFGNLPILEDIWQGNNSPVVLLQRFLAEAKEYLLPDGQLYFSWASFAPIAPVLSMLQTLSYRYSMHAFPVNNTMWYVFIVELP</sequence>
<evidence type="ECO:0000259" key="4">
    <source>
        <dbReference type="Pfam" id="PF05175"/>
    </source>
</evidence>
<dbReference type="PANTHER" id="PTHR47816:SF4">
    <property type="entry name" value="RIBOSOMAL RNA SMALL SUBUNIT METHYLTRANSFERASE C"/>
    <property type="match status" value="1"/>
</dbReference>
<dbReference type="InterPro" id="IPR029063">
    <property type="entry name" value="SAM-dependent_MTases_sf"/>
</dbReference>